<sequence length="147" mass="16671">MEKIYRRSLVAFIYNLIIMIFGALVAFLISGVIGGYKVAIIISSIIIILVVISIFRQLRTKIIINGNDLSINDGKKEFNYNLNEVHISSEQRNNDSFFLYIYTEDGNKEMFDLSSLGKRKYNELIGDLGVVGVKSKTIKLNDVNKNN</sequence>
<feature type="transmembrane region" description="Helical" evidence="1">
    <location>
        <begin position="38"/>
        <end position="55"/>
    </location>
</feature>
<dbReference type="EMBL" id="CP096649">
    <property type="protein sequence ID" value="UQK59208.1"/>
    <property type="molecule type" value="Genomic_DNA"/>
</dbReference>
<dbReference type="AlphaFoldDB" id="A0A9E7DJ97"/>
<dbReference type="RefSeq" id="WP_249242713.1">
    <property type="nucleotide sequence ID" value="NZ_CP096649.1"/>
</dbReference>
<keyword evidence="1" id="KW-0472">Membrane</keyword>
<organism evidence="2 3">
    <name type="scientific">Fenollaria massiliensis</name>
    <dbReference type="NCBI Taxonomy" id="938288"/>
    <lineage>
        <taxon>Bacteria</taxon>
        <taxon>Bacillati</taxon>
        <taxon>Bacillota</taxon>
        <taxon>Clostridia</taxon>
        <taxon>Eubacteriales</taxon>
        <taxon>Fenollaria</taxon>
    </lineage>
</organism>
<feature type="transmembrane region" description="Helical" evidence="1">
    <location>
        <begin position="12"/>
        <end position="32"/>
    </location>
</feature>
<evidence type="ECO:0000256" key="1">
    <source>
        <dbReference type="SAM" id="Phobius"/>
    </source>
</evidence>
<protein>
    <submittedName>
        <fullName evidence="2">Uncharacterized protein</fullName>
    </submittedName>
</protein>
<keyword evidence="1" id="KW-1133">Transmembrane helix</keyword>
<proteinExistence type="predicted"/>
<reference evidence="2" key="1">
    <citation type="submission" date="2022-04" db="EMBL/GenBank/DDBJ databases">
        <title>Complete genome sequences of Ezakiella coagulans and Fenollaria massiliensis.</title>
        <authorList>
            <person name="France M.T."/>
            <person name="Clifford J."/>
            <person name="Narina S."/>
            <person name="Rutt L."/>
            <person name="Ravel J."/>
        </authorList>
    </citation>
    <scope>NUCLEOTIDE SEQUENCE</scope>
    <source>
        <strain evidence="2">C0061C2</strain>
    </source>
</reference>
<keyword evidence="1" id="KW-0812">Transmembrane</keyword>
<dbReference type="Proteomes" id="UP000831151">
    <property type="component" value="Chromosome"/>
</dbReference>
<dbReference type="KEGG" id="fms:M1R53_00645"/>
<evidence type="ECO:0000313" key="2">
    <source>
        <dbReference type="EMBL" id="UQK59208.1"/>
    </source>
</evidence>
<keyword evidence="3" id="KW-1185">Reference proteome</keyword>
<accession>A0A9E7DJ97</accession>
<name>A0A9E7DJ97_9FIRM</name>
<evidence type="ECO:0000313" key="3">
    <source>
        <dbReference type="Proteomes" id="UP000831151"/>
    </source>
</evidence>
<gene>
    <name evidence="2" type="ORF">M1R53_00645</name>
</gene>